<evidence type="ECO:0000256" key="9">
    <source>
        <dbReference type="ARBA" id="ARBA00022837"/>
    </source>
</evidence>
<dbReference type="Gene3D" id="3.40.50.200">
    <property type="entry name" value="Peptidase S8/S53 domain"/>
    <property type="match status" value="1"/>
</dbReference>
<feature type="active site" description="Charge relay system" evidence="10">
    <location>
        <position position="82"/>
    </location>
</feature>
<evidence type="ECO:0000256" key="4">
    <source>
        <dbReference type="ARBA" id="ARBA00022525"/>
    </source>
</evidence>
<dbReference type="GO" id="GO:0046872">
    <property type="term" value="F:metal ion binding"/>
    <property type="evidence" value="ECO:0007669"/>
    <property type="project" value="UniProtKB-KW"/>
</dbReference>
<evidence type="ECO:0000256" key="11">
    <source>
        <dbReference type="SAM" id="Phobius"/>
    </source>
</evidence>
<dbReference type="InterPro" id="IPR036852">
    <property type="entry name" value="Peptidase_S8/S53_dom_sf"/>
</dbReference>
<evidence type="ECO:0000256" key="2">
    <source>
        <dbReference type="ARBA" id="ARBA00004613"/>
    </source>
</evidence>
<feature type="active site" description="Charge relay system" evidence="10">
    <location>
        <position position="267"/>
    </location>
</feature>
<evidence type="ECO:0000313" key="14">
    <source>
        <dbReference type="EMBL" id="QOY36649.1"/>
    </source>
</evidence>
<dbReference type="PANTHER" id="PTHR43806:SF11">
    <property type="entry name" value="CEREVISIN-RELATED"/>
    <property type="match status" value="1"/>
</dbReference>
<name>A0A1S2L569_9BACI</name>
<protein>
    <submittedName>
        <fullName evidence="13">Peptidase S8</fullName>
    </submittedName>
    <submittedName>
        <fullName evidence="14">S8 family peptidase</fullName>
    </submittedName>
</protein>
<keyword evidence="15" id="KW-1185">Reference proteome</keyword>
<evidence type="ECO:0000313" key="13">
    <source>
        <dbReference type="EMBL" id="OIJ07486.1"/>
    </source>
</evidence>
<reference evidence="13 15" key="1">
    <citation type="submission" date="2016-10" db="EMBL/GenBank/DDBJ databases">
        <title>Draft genome sequences of four alkaliphilic bacteria belonging to the Anaerobacillus genus.</title>
        <authorList>
            <person name="Bassil N.M."/>
            <person name="Lloyd J.R."/>
        </authorList>
    </citation>
    <scope>NUCLEOTIDE SEQUENCE [LARGE SCALE GENOMIC DNA]</scope>
    <source>
        <strain evidence="13 15">NB2006</strain>
    </source>
</reference>
<dbReference type="RefSeq" id="WP_071318840.1">
    <property type="nucleotide sequence ID" value="NZ_CP063356.2"/>
</dbReference>
<dbReference type="OrthoDB" id="9798386at2"/>
<dbReference type="Pfam" id="PF00082">
    <property type="entry name" value="Peptidase_S8"/>
    <property type="match status" value="1"/>
</dbReference>
<dbReference type="PROSITE" id="PS00137">
    <property type="entry name" value="SUBTILASE_HIS"/>
    <property type="match status" value="1"/>
</dbReference>
<dbReference type="Proteomes" id="UP000180175">
    <property type="component" value="Chromosome"/>
</dbReference>
<evidence type="ECO:0000256" key="7">
    <source>
        <dbReference type="ARBA" id="ARBA00022801"/>
    </source>
</evidence>
<keyword evidence="11" id="KW-1133">Transmembrane helix</keyword>
<dbReference type="CDD" id="cd07477">
    <property type="entry name" value="Peptidases_S8_Subtilisin_subset"/>
    <property type="match status" value="1"/>
</dbReference>
<dbReference type="AlphaFoldDB" id="A0A1S2L569"/>
<dbReference type="SUPFAM" id="SSF52743">
    <property type="entry name" value="Subtilisin-like"/>
    <property type="match status" value="1"/>
</dbReference>
<keyword evidence="9" id="KW-0106">Calcium</keyword>
<dbReference type="KEGG" id="aia:AWH56_002960"/>
<feature type="active site" description="Charge relay system" evidence="10">
    <location>
        <position position="115"/>
    </location>
</feature>
<dbReference type="PRINTS" id="PR00723">
    <property type="entry name" value="SUBTILISIN"/>
</dbReference>
<keyword evidence="11" id="KW-0812">Transmembrane</keyword>
<dbReference type="InterPro" id="IPR000209">
    <property type="entry name" value="Peptidase_S8/S53_dom"/>
</dbReference>
<evidence type="ECO:0000256" key="10">
    <source>
        <dbReference type="PROSITE-ProRule" id="PRU01240"/>
    </source>
</evidence>
<dbReference type="InterPro" id="IPR022398">
    <property type="entry name" value="Peptidase_S8_His-AS"/>
</dbReference>
<feature type="transmembrane region" description="Helical" evidence="11">
    <location>
        <begin position="6"/>
        <end position="25"/>
    </location>
</feature>
<evidence type="ECO:0000256" key="5">
    <source>
        <dbReference type="ARBA" id="ARBA00022670"/>
    </source>
</evidence>
<dbReference type="InterPro" id="IPR034202">
    <property type="entry name" value="Subtilisin_Carlsberg-like"/>
</dbReference>
<evidence type="ECO:0000313" key="15">
    <source>
        <dbReference type="Proteomes" id="UP000180175"/>
    </source>
</evidence>
<dbReference type="PROSITE" id="PS51892">
    <property type="entry name" value="SUBTILASE"/>
    <property type="match status" value="1"/>
</dbReference>
<dbReference type="EMBL" id="LQXD01000173">
    <property type="protein sequence ID" value="OIJ07486.1"/>
    <property type="molecule type" value="Genomic_DNA"/>
</dbReference>
<keyword evidence="5 10" id="KW-0645">Protease</keyword>
<keyword evidence="4" id="KW-0964">Secreted</keyword>
<keyword evidence="8 10" id="KW-0720">Serine protease</keyword>
<keyword evidence="11" id="KW-0472">Membrane</keyword>
<accession>A0A1S2L569</accession>
<dbReference type="GO" id="GO:0004252">
    <property type="term" value="F:serine-type endopeptidase activity"/>
    <property type="evidence" value="ECO:0007669"/>
    <property type="project" value="UniProtKB-UniRule"/>
</dbReference>
<reference evidence="14 15" key="3">
    <citation type="journal article" date="2019" name="Int. J. Syst. Evol. Microbiol.">
        <title>Anaerobacillus isosaccharinicus sp. nov., an alkaliphilic bacterium which degrades isosaccharinic acid.</title>
        <authorList>
            <person name="Bassil N.M."/>
            <person name="Lloyd J.R."/>
        </authorList>
    </citation>
    <scope>NUCLEOTIDE SEQUENCE [LARGE SCALE GENOMIC DNA]</scope>
    <source>
        <strain evidence="14 15">NB2006</strain>
    </source>
</reference>
<dbReference type="GO" id="GO:0006508">
    <property type="term" value="P:proteolysis"/>
    <property type="evidence" value="ECO:0007669"/>
    <property type="project" value="UniProtKB-KW"/>
</dbReference>
<keyword evidence="6" id="KW-0479">Metal-binding</keyword>
<comment type="cofactor">
    <cofactor evidence="1">
        <name>Ca(2+)</name>
        <dbReference type="ChEBI" id="CHEBI:29108"/>
    </cofactor>
</comment>
<gene>
    <name evidence="14" type="ORF">AWH56_002960</name>
    <name evidence="13" type="ORF">AWH56_20615</name>
</gene>
<dbReference type="EMBL" id="CP063356">
    <property type="protein sequence ID" value="QOY36649.1"/>
    <property type="molecule type" value="Genomic_DNA"/>
</dbReference>
<comment type="similarity">
    <text evidence="3 10">Belongs to the peptidase S8 family.</text>
</comment>
<dbReference type="InterPro" id="IPR050131">
    <property type="entry name" value="Peptidase_S8_subtilisin-like"/>
</dbReference>
<comment type="subcellular location">
    <subcellularLocation>
        <location evidence="2">Secreted</location>
    </subcellularLocation>
</comment>
<dbReference type="InterPro" id="IPR015500">
    <property type="entry name" value="Peptidase_S8_subtilisin-rel"/>
</dbReference>
<sequence length="323" mass="35639">MRKVNFLILVIVLFFVLLVFLYFSLFNVGKDVMTEGEVLNVQSVIGNEFKENQVTPWAHDVMGIQQSSKKEISRMIKIAIIDSGINKNHEDLLEKVVGEFNAINPKEPITDEFGHGTAIAGIIAANDNAYGIIGISQNVELYDVKVLNDEGKGDVEHFINAIEWCIEQEVDIINVSFGFQAENLDLKNAIDKANDKGIIIVAAAGNTYGFGVDYPARYENVLSITSIREDLKRASSAAKGKIDFAAPGVDIISTDKDGGYSLFTGTSFATAYATGFIARLLEEKDLTRDELMNVLKELAVDLGVEGYDREYGYGLLKMKNEVE</sequence>
<dbReference type="GO" id="GO:0005576">
    <property type="term" value="C:extracellular region"/>
    <property type="evidence" value="ECO:0007669"/>
    <property type="project" value="UniProtKB-SubCell"/>
</dbReference>
<proteinExistence type="inferred from homology"/>
<evidence type="ECO:0000256" key="3">
    <source>
        <dbReference type="ARBA" id="ARBA00011073"/>
    </source>
</evidence>
<reference evidence="14 15" key="2">
    <citation type="journal article" date="2017" name="Genome Announc.">
        <title>Draft Genome Sequences of Four Alkaliphilic Bacteria Belonging to the Anaerobacillus Genus.</title>
        <authorList>
            <person name="Bassil N.M."/>
            <person name="Lloyd J.R."/>
        </authorList>
    </citation>
    <scope>NUCLEOTIDE SEQUENCE [LARGE SCALE GENOMIC DNA]</scope>
    <source>
        <strain evidence="14 15">NB2006</strain>
    </source>
</reference>
<evidence type="ECO:0000259" key="12">
    <source>
        <dbReference type="Pfam" id="PF00082"/>
    </source>
</evidence>
<evidence type="ECO:0000256" key="6">
    <source>
        <dbReference type="ARBA" id="ARBA00022723"/>
    </source>
</evidence>
<dbReference type="PANTHER" id="PTHR43806">
    <property type="entry name" value="PEPTIDASE S8"/>
    <property type="match status" value="1"/>
</dbReference>
<reference evidence="14" key="4">
    <citation type="submission" date="2020-10" db="EMBL/GenBank/DDBJ databases">
        <authorList>
            <person name="Bassil N.M."/>
            <person name="Lloyd J.R."/>
        </authorList>
    </citation>
    <scope>NUCLEOTIDE SEQUENCE</scope>
    <source>
        <strain evidence="14">NB2006</strain>
    </source>
</reference>
<organism evidence="13 15">
    <name type="scientific">Anaerobacillus isosaccharinicus</name>
    <dbReference type="NCBI Taxonomy" id="1532552"/>
    <lineage>
        <taxon>Bacteria</taxon>
        <taxon>Bacillati</taxon>
        <taxon>Bacillota</taxon>
        <taxon>Bacilli</taxon>
        <taxon>Bacillales</taxon>
        <taxon>Bacillaceae</taxon>
        <taxon>Anaerobacillus</taxon>
    </lineage>
</organism>
<evidence type="ECO:0000256" key="8">
    <source>
        <dbReference type="ARBA" id="ARBA00022825"/>
    </source>
</evidence>
<dbReference type="InterPro" id="IPR023827">
    <property type="entry name" value="Peptidase_S8_Asp-AS"/>
</dbReference>
<dbReference type="PROSITE" id="PS00136">
    <property type="entry name" value="SUBTILASE_ASP"/>
    <property type="match status" value="1"/>
</dbReference>
<evidence type="ECO:0000256" key="1">
    <source>
        <dbReference type="ARBA" id="ARBA00001913"/>
    </source>
</evidence>
<feature type="domain" description="Peptidase S8/S53" evidence="12">
    <location>
        <begin position="75"/>
        <end position="314"/>
    </location>
</feature>
<keyword evidence="7 10" id="KW-0378">Hydrolase</keyword>